<gene>
    <name evidence="1" type="ORF">EATG_03238</name>
</gene>
<evidence type="ECO:0000313" key="2">
    <source>
        <dbReference type="Proteomes" id="UP000243401"/>
    </source>
</evidence>
<organism evidence="1 2">
    <name type="scientific">Escherichia coli H605</name>
    <dbReference type="NCBI Taxonomy" id="656410"/>
    <lineage>
        <taxon>Bacteria</taxon>
        <taxon>Pseudomonadati</taxon>
        <taxon>Pseudomonadota</taxon>
        <taxon>Gammaproteobacteria</taxon>
        <taxon>Enterobacterales</taxon>
        <taxon>Enterobacteriaceae</taxon>
        <taxon>Escherichia</taxon>
    </lineage>
</organism>
<reference evidence="1 2" key="1">
    <citation type="submission" date="2010-04" db="EMBL/GenBank/DDBJ databases">
        <title>The Genome Sequence of Escherichia coli H605.</title>
        <authorList>
            <consortium name="The Broad Institute Genome Sequencing Platform"/>
            <consortium name="The Broad Institute Genome Sequencing Center for Infectious Disease"/>
            <person name="Feldgarden M."/>
            <person name="Gordon D.M."/>
            <person name="Johnson J.R."/>
            <person name="Johnston B.D."/>
            <person name="Young S."/>
            <person name="Zeng Q."/>
            <person name="Koehrsen M."/>
            <person name="Alvarado L."/>
            <person name="Berlin A.M."/>
            <person name="Borenstein D."/>
            <person name="Chapman S.B."/>
            <person name="Chen Z."/>
            <person name="Engels R."/>
            <person name="Freedman E."/>
            <person name="Gellesch M."/>
            <person name="Goldberg J."/>
            <person name="Griggs A."/>
            <person name="Gujja S."/>
            <person name="Heilman E.R."/>
            <person name="Heiman D.I."/>
            <person name="Hepburn T.A."/>
            <person name="Howarth C."/>
            <person name="Jen D."/>
            <person name="Larson L."/>
            <person name="Mehta T."/>
            <person name="Park D."/>
            <person name="Pearson M."/>
            <person name="Richards J."/>
            <person name="Roberts A."/>
            <person name="Saif S."/>
            <person name="Shea T.D."/>
            <person name="Shenoy N."/>
            <person name="Sisk P."/>
            <person name="Stolte C."/>
            <person name="Sykes S.N."/>
            <person name="Walk T."/>
            <person name="White J."/>
            <person name="Yandava C."/>
            <person name="Haas B."/>
            <person name="Henn M.R."/>
            <person name="Nusbaum C."/>
            <person name="Birren B."/>
        </authorList>
    </citation>
    <scope>NUCLEOTIDE SEQUENCE [LARGE SCALE GENOMIC DNA]</scope>
    <source>
        <strain evidence="1 2">H605</strain>
    </source>
</reference>
<sequence length="70" mass="7767">MPFVAIFEQFSEMRHSAGRHLLHVYAAEDANGLRCGCSTSTETLEEAEKEPAQSLSLRNELNAISACIRQ</sequence>
<evidence type="ECO:0000313" key="1">
    <source>
        <dbReference type="EMBL" id="OSL50712.1"/>
    </source>
</evidence>
<dbReference type="Proteomes" id="UP000243401">
    <property type="component" value="Unassembled WGS sequence"/>
</dbReference>
<protein>
    <submittedName>
        <fullName evidence="1">Uncharacterized protein</fullName>
    </submittedName>
</protein>
<comment type="caution">
    <text evidence="1">The sequence shown here is derived from an EMBL/GenBank/DDBJ whole genome shotgun (WGS) entry which is preliminary data.</text>
</comment>
<name>A0AAJ3P2R2_ECOLX</name>
<accession>A0AAJ3P2R2</accession>
<dbReference type="EMBL" id="ADJX01000001">
    <property type="protein sequence ID" value="OSL50712.1"/>
    <property type="molecule type" value="Genomic_DNA"/>
</dbReference>
<dbReference type="AlphaFoldDB" id="A0AAJ3P2R2"/>
<proteinExistence type="predicted"/>